<feature type="region of interest" description="Disordered" evidence="1">
    <location>
        <begin position="1"/>
        <end position="26"/>
    </location>
</feature>
<gene>
    <name evidence="2" type="ORF">PGT21_034029</name>
</gene>
<organism evidence="2 3">
    <name type="scientific">Puccinia graminis f. sp. tritici</name>
    <dbReference type="NCBI Taxonomy" id="56615"/>
    <lineage>
        <taxon>Eukaryota</taxon>
        <taxon>Fungi</taxon>
        <taxon>Dikarya</taxon>
        <taxon>Basidiomycota</taxon>
        <taxon>Pucciniomycotina</taxon>
        <taxon>Pucciniomycetes</taxon>
        <taxon>Pucciniales</taxon>
        <taxon>Pucciniaceae</taxon>
        <taxon>Puccinia</taxon>
    </lineage>
</organism>
<reference evidence="2 3" key="1">
    <citation type="submission" date="2019-05" db="EMBL/GenBank/DDBJ databases">
        <title>Emergence of the Ug99 lineage of the wheat stem rust pathogen through somatic hybridization.</title>
        <authorList>
            <person name="Li F."/>
            <person name="Upadhyaya N.M."/>
            <person name="Sperschneider J."/>
            <person name="Matny O."/>
            <person name="Nguyen-Phuc H."/>
            <person name="Mago R."/>
            <person name="Raley C."/>
            <person name="Miller M.E."/>
            <person name="Silverstein K.A.T."/>
            <person name="Henningsen E."/>
            <person name="Hirsch C.D."/>
            <person name="Visser B."/>
            <person name="Pretorius Z.A."/>
            <person name="Steffenson B.J."/>
            <person name="Schwessinger B."/>
            <person name="Dodds P.N."/>
            <person name="Figueroa M."/>
        </authorList>
    </citation>
    <scope>NUCLEOTIDE SEQUENCE [LARGE SCALE GENOMIC DNA]</scope>
    <source>
        <strain evidence="2">21-0</strain>
    </source>
</reference>
<evidence type="ECO:0000313" key="2">
    <source>
        <dbReference type="EMBL" id="KAA1113587.1"/>
    </source>
</evidence>
<evidence type="ECO:0000313" key="3">
    <source>
        <dbReference type="Proteomes" id="UP000324748"/>
    </source>
</evidence>
<sequence>MDCVPAAPPMISGILEGEDSRPQTTDTPLMEKWDQLKDALANLEVFLKPEANASEDVHASLSSSLVNYPDEMDNWTKILEAWMIKRVNSLKEAHYGLRKEGLKIFGRYADVETNLANKHPFFKLLM</sequence>
<dbReference type="EMBL" id="VSWC01000015">
    <property type="protein sequence ID" value="KAA1113587.1"/>
    <property type="molecule type" value="Genomic_DNA"/>
</dbReference>
<protein>
    <submittedName>
        <fullName evidence="2">Uncharacterized protein</fullName>
    </submittedName>
</protein>
<accession>A0A5B0QK31</accession>
<dbReference type="AlphaFoldDB" id="A0A5B0QK31"/>
<proteinExistence type="predicted"/>
<comment type="caution">
    <text evidence="2">The sequence shown here is derived from an EMBL/GenBank/DDBJ whole genome shotgun (WGS) entry which is preliminary data.</text>
</comment>
<dbReference type="Proteomes" id="UP000324748">
    <property type="component" value="Unassembled WGS sequence"/>
</dbReference>
<keyword evidence="3" id="KW-1185">Reference proteome</keyword>
<name>A0A5B0QK31_PUCGR</name>
<evidence type="ECO:0000256" key="1">
    <source>
        <dbReference type="SAM" id="MobiDB-lite"/>
    </source>
</evidence>